<evidence type="ECO:0000313" key="1">
    <source>
        <dbReference type="EMBL" id="KAK9321827.1"/>
    </source>
</evidence>
<protein>
    <submittedName>
        <fullName evidence="1">Uncharacterized protein</fullName>
    </submittedName>
</protein>
<dbReference type="EMBL" id="MU970089">
    <property type="protein sequence ID" value="KAK9321827.1"/>
    <property type="molecule type" value="Genomic_DNA"/>
</dbReference>
<keyword evidence="2" id="KW-1185">Reference proteome</keyword>
<organism evidence="1 2">
    <name type="scientific">Lipomyces orientalis</name>
    <dbReference type="NCBI Taxonomy" id="1233043"/>
    <lineage>
        <taxon>Eukaryota</taxon>
        <taxon>Fungi</taxon>
        <taxon>Dikarya</taxon>
        <taxon>Ascomycota</taxon>
        <taxon>Saccharomycotina</taxon>
        <taxon>Lipomycetes</taxon>
        <taxon>Lipomycetales</taxon>
        <taxon>Lipomycetaceae</taxon>
        <taxon>Lipomyces</taxon>
    </lineage>
</organism>
<proteinExistence type="predicted"/>
<gene>
    <name evidence="1" type="ORF">V1517DRAFT_159247</name>
</gene>
<reference evidence="2" key="1">
    <citation type="journal article" date="2024" name="Front. Bioeng. Biotechnol.">
        <title>Genome-scale model development and genomic sequencing of the oleaginous clade Lipomyces.</title>
        <authorList>
            <person name="Czajka J.J."/>
            <person name="Han Y."/>
            <person name="Kim J."/>
            <person name="Mondo S.J."/>
            <person name="Hofstad B.A."/>
            <person name="Robles A."/>
            <person name="Haridas S."/>
            <person name="Riley R."/>
            <person name="LaButti K."/>
            <person name="Pangilinan J."/>
            <person name="Andreopoulos W."/>
            <person name="Lipzen A."/>
            <person name="Yan J."/>
            <person name="Wang M."/>
            <person name="Ng V."/>
            <person name="Grigoriev I.V."/>
            <person name="Spatafora J.W."/>
            <person name="Magnuson J.K."/>
            <person name="Baker S.E."/>
            <person name="Pomraning K.R."/>
        </authorList>
    </citation>
    <scope>NUCLEOTIDE SEQUENCE [LARGE SCALE GENOMIC DNA]</scope>
    <source>
        <strain evidence="2">CBS 10300</strain>
    </source>
</reference>
<evidence type="ECO:0000313" key="2">
    <source>
        <dbReference type="Proteomes" id="UP001489719"/>
    </source>
</evidence>
<comment type="caution">
    <text evidence="1">The sequence shown here is derived from an EMBL/GenBank/DDBJ whole genome shotgun (WGS) entry which is preliminary data.</text>
</comment>
<dbReference type="Proteomes" id="UP001489719">
    <property type="component" value="Unassembled WGS sequence"/>
</dbReference>
<accession>A0ACC3TKZ0</accession>
<sequence length="319" mass="34708">MSRFSATTTGPEVVNAFREQINGKTFVITGPSAKSLGAETAIMLAAANPKHILLLGRSESKIKPVIEQINAINPAVDARFYHLDLSSLDSVRSSAQNINASIDKVDVLINYAGVMAVKEFETSKDGIEIQFAANHIGHFLLTNLLMPKLEAASPGARIINVSSVGYLLSEVRFDDWNFHDGKCYIQWLAYGQSKTANILFSVGLAARLKKRAIYSFSIHPGLIFGTNLGTHIDDESFELLGKISQERGMPALQDQKPKSLPEGCASALVAALDDSLQGASGAFLSDCVTQNTRAYAHDVDNVEKLWQLSEELVGQKFSY</sequence>
<name>A0ACC3TKZ0_9ASCO</name>